<comment type="similarity">
    <text evidence="1">Belongs to the enoyl-CoA hydratase/isomerase family.</text>
</comment>
<dbReference type="GO" id="GO:0004312">
    <property type="term" value="F:fatty acid synthase activity"/>
    <property type="evidence" value="ECO:0007669"/>
    <property type="project" value="InterPro"/>
</dbReference>
<dbReference type="InterPro" id="IPR003965">
    <property type="entry name" value="Fatty_acid_synthase"/>
</dbReference>
<dbReference type="PANTHER" id="PTHR43841">
    <property type="entry name" value="3-HYDROXYACYL-THIOESTER DEHYDRATASE HTDX-RELATED"/>
    <property type="match status" value="1"/>
</dbReference>
<accession>A0A7J5UT84</accession>
<organism evidence="3 4">
    <name type="scientific">Georgenia thermotolerans</name>
    <dbReference type="NCBI Taxonomy" id="527326"/>
    <lineage>
        <taxon>Bacteria</taxon>
        <taxon>Bacillati</taxon>
        <taxon>Actinomycetota</taxon>
        <taxon>Actinomycetes</taxon>
        <taxon>Micrococcales</taxon>
        <taxon>Bogoriellaceae</taxon>
        <taxon>Georgenia</taxon>
    </lineage>
</organism>
<dbReference type="AlphaFoldDB" id="A0A7J5UT84"/>
<dbReference type="PANTHER" id="PTHR43841:SF1">
    <property type="entry name" value="3-HYDROXYACYL-THIOESTER DEHYDRATASE X"/>
    <property type="match status" value="1"/>
</dbReference>
<sequence>MPALGRLYAQAVGRSRALVLTSRPLARRGLPKVVLRVDDVRADPTQLADYQHLLGVPGTDDLPPGYVHVLAFPLAMAVMVRPDFPLPAIGMVHTANRVEQRRALRLGEAVTVRAWAEGVRSHAKGTLVDLAVTVDAGGEQVWRGVSTYLARRRLPDLPAAPADARPRPALPTAATAVWRLPADTGRRYATVSGDRNPIHVSRLGARLFGFPRPIAHGMYTAARALAGTAVRAGALTWTVEFAKPVLLPATVAFAVVHDGAELRYAAWSPRSRKAHLTGTVTTA</sequence>
<reference evidence="3 4" key="1">
    <citation type="submission" date="2019-10" db="EMBL/GenBank/DDBJ databases">
        <title>Georgenia wutianyii sp. nov. and Georgenia yuyongxinii sp. nov. isolated from plateau pika (Ochotona curzoniae) in the Qinghai-Tibet plateau of China.</title>
        <authorList>
            <person name="Tian Z."/>
        </authorList>
    </citation>
    <scope>NUCLEOTIDE SEQUENCE [LARGE SCALE GENOMIC DNA]</scope>
    <source>
        <strain evidence="3 4">DSM 21501</strain>
    </source>
</reference>
<protein>
    <recommendedName>
        <fullName evidence="2">MaoC-like domain-containing protein</fullName>
    </recommendedName>
</protein>
<dbReference type="GO" id="GO:0005835">
    <property type="term" value="C:fatty acid synthase complex"/>
    <property type="evidence" value="ECO:0007669"/>
    <property type="project" value="InterPro"/>
</dbReference>
<dbReference type="OrthoDB" id="9774179at2"/>
<evidence type="ECO:0000313" key="4">
    <source>
        <dbReference type="Proteomes" id="UP000451860"/>
    </source>
</evidence>
<evidence type="ECO:0000259" key="2">
    <source>
        <dbReference type="Pfam" id="PF01575"/>
    </source>
</evidence>
<feature type="domain" description="MaoC-like" evidence="2">
    <location>
        <begin position="182"/>
        <end position="261"/>
    </location>
</feature>
<gene>
    <name evidence="3" type="ORF">GB883_04930</name>
</gene>
<keyword evidence="4" id="KW-1185">Reference proteome</keyword>
<dbReference type="EMBL" id="WHJE01000014">
    <property type="protein sequence ID" value="KAE8765223.1"/>
    <property type="molecule type" value="Genomic_DNA"/>
</dbReference>
<dbReference type="Pfam" id="PF01575">
    <property type="entry name" value="MaoC_dehydratas"/>
    <property type="match status" value="1"/>
</dbReference>
<name>A0A7J5UT84_9MICO</name>
<dbReference type="PRINTS" id="PR01483">
    <property type="entry name" value="FASYNTHASE"/>
</dbReference>
<proteinExistence type="inferred from homology"/>
<evidence type="ECO:0000256" key="1">
    <source>
        <dbReference type="ARBA" id="ARBA00005254"/>
    </source>
</evidence>
<dbReference type="Gene3D" id="3.10.129.10">
    <property type="entry name" value="Hotdog Thioesterase"/>
    <property type="match status" value="1"/>
</dbReference>
<dbReference type="InterPro" id="IPR029069">
    <property type="entry name" value="HotDog_dom_sf"/>
</dbReference>
<evidence type="ECO:0000313" key="3">
    <source>
        <dbReference type="EMBL" id="KAE8765223.1"/>
    </source>
</evidence>
<dbReference type="Proteomes" id="UP000451860">
    <property type="component" value="Unassembled WGS sequence"/>
</dbReference>
<dbReference type="SUPFAM" id="SSF54637">
    <property type="entry name" value="Thioesterase/thiol ester dehydrase-isomerase"/>
    <property type="match status" value="2"/>
</dbReference>
<dbReference type="GO" id="GO:0006633">
    <property type="term" value="P:fatty acid biosynthetic process"/>
    <property type="evidence" value="ECO:0007669"/>
    <property type="project" value="InterPro"/>
</dbReference>
<comment type="caution">
    <text evidence="3">The sequence shown here is derived from an EMBL/GenBank/DDBJ whole genome shotgun (WGS) entry which is preliminary data.</text>
</comment>
<dbReference type="InterPro" id="IPR002539">
    <property type="entry name" value="MaoC-like_dom"/>
</dbReference>